<dbReference type="GO" id="GO:0003723">
    <property type="term" value="F:RNA binding"/>
    <property type="evidence" value="ECO:0007669"/>
    <property type="project" value="TreeGrafter"/>
</dbReference>
<reference evidence="6" key="5">
    <citation type="submission" date="2018-04" db="UniProtKB">
        <authorList>
            <consortium name="EnsemblFungi"/>
        </authorList>
    </citation>
    <scope>IDENTIFICATION</scope>
    <source>
        <strain evidence="6">R3-111a-1</strain>
    </source>
</reference>
<reference evidence="5" key="2">
    <citation type="submission" date="2010-07" db="EMBL/GenBank/DDBJ databases">
        <authorList>
            <consortium name="The Broad Institute Genome Sequencing Platform"/>
            <consortium name="Broad Institute Genome Sequencing Center for Infectious Disease"/>
            <person name="Ma L.-J."/>
            <person name="Dead R."/>
            <person name="Young S."/>
            <person name="Zeng Q."/>
            <person name="Koehrsen M."/>
            <person name="Alvarado L."/>
            <person name="Berlin A."/>
            <person name="Chapman S.B."/>
            <person name="Chen Z."/>
            <person name="Freedman E."/>
            <person name="Gellesch M."/>
            <person name="Goldberg J."/>
            <person name="Griggs A."/>
            <person name="Gujja S."/>
            <person name="Heilman E.R."/>
            <person name="Heiman D."/>
            <person name="Hepburn T."/>
            <person name="Howarth C."/>
            <person name="Jen D."/>
            <person name="Larson L."/>
            <person name="Mehta T."/>
            <person name="Neiman D."/>
            <person name="Pearson M."/>
            <person name="Roberts A."/>
            <person name="Saif S."/>
            <person name="Shea T."/>
            <person name="Shenoy N."/>
            <person name="Sisk P."/>
            <person name="Stolte C."/>
            <person name="Sykes S."/>
            <person name="Walk T."/>
            <person name="White J."/>
            <person name="Yandava C."/>
            <person name="Haas B."/>
            <person name="Nusbaum C."/>
            <person name="Birren B."/>
        </authorList>
    </citation>
    <scope>NUCLEOTIDE SEQUENCE</scope>
    <source>
        <strain evidence="5">R3-111a-1</strain>
    </source>
</reference>
<dbReference type="InterPro" id="IPR039883">
    <property type="entry name" value="Fcf2/DNTTIP2"/>
</dbReference>
<dbReference type="FunCoup" id="J3NJF7">
    <property type="interactions" value="333"/>
</dbReference>
<protein>
    <submittedName>
        <fullName evidence="5">rRNA-processing protein FCF2</fullName>
    </submittedName>
</protein>
<evidence type="ECO:0000313" key="7">
    <source>
        <dbReference type="Proteomes" id="UP000006039"/>
    </source>
</evidence>
<dbReference type="GeneID" id="20341847"/>
<feature type="region of interest" description="Disordered" evidence="3">
    <location>
        <begin position="186"/>
        <end position="205"/>
    </location>
</feature>
<dbReference type="GO" id="GO:0005730">
    <property type="term" value="C:nucleolus"/>
    <property type="evidence" value="ECO:0007669"/>
    <property type="project" value="UniProtKB-SubCell"/>
</dbReference>
<organism evidence="5">
    <name type="scientific">Gaeumannomyces tritici (strain R3-111a-1)</name>
    <name type="common">Wheat and barley take-all root rot fungus</name>
    <name type="synonym">Gaeumannomyces graminis var. tritici</name>
    <dbReference type="NCBI Taxonomy" id="644352"/>
    <lineage>
        <taxon>Eukaryota</taxon>
        <taxon>Fungi</taxon>
        <taxon>Dikarya</taxon>
        <taxon>Ascomycota</taxon>
        <taxon>Pezizomycotina</taxon>
        <taxon>Sordariomycetes</taxon>
        <taxon>Sordariomycetidae</taxon>
        <taxon>Magnaporthales</taxon>
        <taxon>Magnaporthaceae</taxon>
        <taxon>Gaeumannomyces</taxon>
    </lineage>
</organism>
<dbReference type="AlphaFoldDB" id="J3NJF7"/>
<proteinExistence type="predicted"/>
<feature type="compositionally biased region" description="Basic residues" evidence="3">
    <location>
        <begin position="187"/>
        <end position="205"/>
    </location>
</feature>
<dbReference type="GO" id="GO:0006396">
    <property type="term" value="P:RNA processing"/>
    <property type="evidence" value="ECO:0007669"/>
    <property type="project" value="TreeGrafter"/>
</dbReference>
<dbReference type="eggNOG" id="KOG3100">
    <property type="taxonomic scope" value="Eukaryota"/>
</dbReference>
<evidence type="ECO:0000256" key="2">
    <source>
        <dbReference type="ARBA" id="ARBA00023242"/>
    </source>
</evidence>
<accession>J3NJF7</accession>
<dbReference type="RefSeq" id="XP_009217418.1">
    <property type="nucleotide sequence ID" value="XM_009219154.1"/>
</dbReference>
<dbReference type="Proteomes" id="UP000006039">
    <property type="component" value="Unassembled WGS sequence"/>
</dbReference>
<dbReference type="EMBL" id="GL385395">
    <property type="protein sequence ID" value="EJT81409.1"/>
    <property type="molecule type" value="Genomic_DNA"/>
</dbReference>
<reference evidence="6" key="4">
    <citation type="journal article" date="2015" name="G3 (Bethesda)">
        <title>Genome sequences of three phytopathogenic species of the Magnaporthaceae family of fungi.</title>
        <authorList>
            <person name="Okagaki L.H."/>
            <person name="Nunes C.C."/>
            <person name="Sailsbery J."/>
            <person name="Clay B."/>
            <person name="Brown D."/>
            <person name="John T."/>
            <person name="Oh Y."/>
            <person name="Young N."/>
            <person name="Fitzgerald M."/>
            <person name="Haas B.J."/>
            <person name="Zeng Q."/>
            <person name="Young S."/>
            <person name="Adiconis X."/>
            <person name="Fan L."/>
            <person name="Levin J.Z."/>
            <person name="Mitchell T.K."/>
            <person name="Okubara P.A."/>
            <person name="Farman M.L."/>
            <person name="Kohn L.M."/>
            <person name="Birren B."/>
            <person name="Ma L.-J."/>
            <person name="Dean R.A."/>
        </authorList>
    </citation>
    <scope>NUCLEOTIDE SEQUENCE</scope>
    <source>
        <strain evidence="6">R3-111a-1</strain>
    </source>
</reference>
<dbReference type="Pfam" id="PF08698">
    <property type="entry name" value="Fcf2"/>
    <property type="match status" value="1"/>
</dbReference>
<gene>
    <name evidence="6" type="primary">20341847</name>
    <name evidence="5" type="ORF">GGTG_01389</name>
</gene>
<evidence type="ECO:0000256" key="3">
    <source>
        <dbReference type="SAM" id="MobiDB-lite"/>
    </source>
</evidence>
<keyword evidence="7" id="KW-1185">Reference proteome</keyword>
<reference evidence="5" key="3">
    <citation type="submission" date="2010-09" db="EMBL/GenBank/DDBJ databases">
        <title>Annotation of Gaeumannomyces graminis var. tritici R3-111a-1.</title>
        <authorList>
            <consortium name="The Broad Institute Genome Sequencing Platform"/>
            <person name="Ma L.-J."/>
            <person name="Dead R."/>
            <person name="Young S.K."/>
            <person name="Zeng Q."/>
            <person name="Gargeya S."/>
            <person name="Fitzgerald M."/>
            <person name="Haas B."/>
            <person name="Abouelleil A."/>
            <person name="Alvarado L."/>
            <person name="Arachchi H.M."/>
            <person name="Berlin A."/>
            <person name="Brown A."/>
            <person name="Chapman S.B."/>
            <person name="Chen Z."/>
            <person name="Dunbar C."/>
            <person name="Freedman E."/>
            <person name="Gearin G."/>
            <person name="Gellesch M."/>
            <person name="Goldberg J."/>
            <person name="Griggs A."/>
            <person name="Gujja S."/>
            <person name="Heiman D."/>
            <person name="Howarth C."/>
            <person name="Larson L."/>
            <person name="Lui A."/>
            <person name="MacDonald P.J.P."/>
            <person name="Mehta T."/>
            <person name="Montmayeur A."/>
            <person name="Murphy C."/>
            <person name="Neiman D."/>
            <person name="Pearson M."/>
            <person name="Priest M."/>
            <person name="Roberts A."/>
            <person name="Saif S."/>
            <person name="Shea T."/>
            <person name="Shenoy N."/>
            <person name="Sisk P."/>
            <person name="Stolte C."/>
            <person name="Sykes S."/>
            <person name="Yandava C."/>
            <person name="Wortman J."/>
            <person name="Nusbaum C."/>
            <person name="Birren B."/>
        </authorList>
    </citation>
    <scope>NUCLEOTIDE SEQUENCE</scope>
    <source>
        <strain evidence="5">R3-111a-1</strain>
    </source>
</reference>
<dbReference type="PANTHER" id="PTHR21686:SF12">
    <property type="entry name" value="DEOXYNUCLEOTIDYLTRANSFERASE TERMINAL-INTERACTING PROTEIN 2"/>
    <property type="match status" value="1"/>
</dbReference>
<dbReference type="PANTHER" id="PTHR21686">
    <property type="entry name" value="DEOXYNUCLEOTIDYLTRANSFERASE TERMINAL-INTERACTING PROTEIN 2"/>
    <property type="match status" value="1"/>
</dbReference>
<dbReference type="HOGENOM" id="CLU_075129_1_0_1"/>
<dbReference type="STRING" id="644352.J3NJF7"/>
<sequence length="205" mass="23046">MAAGEVGLSEDDWIEGLLVDAEKRLAGRDSTQVAVVAPKQAGLAKASKALAPQLKQVTEAPKKEGEVDVRIPRPAAQKKKGKDQDDAGAEWFNMPRTNVTPELLRDLKLLRMRNVLNPKQFFKKDTRTNLVPTFSQVGTLIEGATEFHSNRLTRKERKRTLAEEVLASSDAVAKFKTKYNDIQTKKMSGRKGHYKKLMAQRYKKR</sequence>
<dbReference type="OrthoDB" id="427886at2759"/>
<evidence type="ECO:0000256" key="1">
    <source>
        <dbReference type="ARBA" id="ARBA00004604"/>
    </source>
</evidence>
<feature type="region of interest" description="Disordered" evidence="3">
    <location>
        <begin position="51"/>
        <end position="89"/>
    </location>
</feature>
<feature type="compositionally biased region" description="Basic and acidic residues" evidence="3">
    <location>
        <begin position="60"/>
        <end position="71"/>
    </location>
</feature>
<dbReference type="InterPro" id="IPR014810">
    <property type="entry name" value="Fcf2_C"/>
</dbReference>
<comment type="subcellular location">
    <subcellularLocation>
        <location evidence="1">Nucleus</location>
        <location evidence="1">Nucleolus</location>
    </subcellularLocation>
</comment>
<reference evidence="7" key="1">
    <citation type="submission" date="2010-07" db="EMBL/GenBank/DDBJ databases">
        <title>The genome sequence of Gaeumannomyces graminis var. tritici strain R3-111a-1.</title>
        <authorList>
            <consortium name="The Broad Institute Genome Sequencing Platform"/>
            <person name="Ma L.-J."/>
            <person name="Dead R."/>
            <person name="Young S."/>
            <person name="Zeng Q."/>
            <person name="Koehrsen M."/>
            <person name="Alvarado L."/>
            <person name="Berlin A."/>
            <person name="Chapman S.B."/>
            <person name="Chen Z."/>
            <person name="Freedman E."/>
            <person name="Gellesch M."/>
            <person name="Goldberg J."/>
            <person name="Griggs A."/>
            <person name="Gujja S."/>
            <person name="Heilman E.R."/>
            <person name="Heiman D."/>
            <person name="Hepburn T."/>
            <person name="Howarth C."/>
            <person name="Jen D."/>
            <person name="Larson L."/>
            <person name="Mehta T."/>
            <person name="Neiman D."/>
            <person name="Pearson M."/>
            <person name="Roberts A."/>
            <person name="Saif S."/>
            <person name="Shea T."/>
            <person name="Shenoy N."/>
            <person name="Sisk P."/>
            <person name="Stolte C."/>
            <person name="Sykes S."/>
            <person name="Walk T."/>
            <person name="White J."/>
            <person name="Yandava C."/>
            <person name="Haas B."/>
            <person name="Nusbaum C."/>
            <person name="Birren B."/>
        </authorList>
    </citation>
    <scope>NUCLEOTIDE SEQUENCE [LARGE SCALE GENOMIC DNA]</scope>
    <source>
        <strain evidence="7">R3-111a-1</strain>
    </source>
</reference>
<evidence type="ECO:0000313" key="6">
    <source>
        <dbReference type="EnsemblFungi" id="EJT81409"/>
    </source>
</evidence>
<keyword evidence="2" id="KW-0539">Nucleus</keyword>
<name>J3NJF7_GAET3</name>
<dbReference type="EnsemblFungi" id="EJT81409">
    <property type="protein sequence ID" value="EJT81409"/>
    <property type="gene ID" value="GGTG_01389"/>
</dbReference>
<dbReference type="VEuPathDB" id="FungiDB:GGTG_01389"/>
<evidence type="ECO:0000313" key="5">
    <source>
        <dbReference type="EMBL" id="EJT81409.1"/>
    </source>
</evidence>
<feature type="domain" description="Fcf2 pre-rRNA processing C-terminal" evidence="4">
    <location>
        <begin position="84"/>
        <end position="178"/>
    </location>
</feature>
<evidence type="ECO:0000259" key="4">
    <source>
        <dbReference type="Pfam" id="PF08698"/>
    </source>
</evidence>